<accession>A0A656JMR6</accession>
<feature type="chain" id="PRO_5024835784" evidence="1">
    <location>
        <begin position="27"/>
        <end position="45"/>
    </location>
</feature>
<gene>
    <name evidence="2" type="ORF">A245_38824</name>
</gene>
<name>A0A656JMR6_PSESF</name>
<dbReference type="Proteomes" id="UP000018849">
    <property type="component" value="Unassembled WGS sequence"/>
</dbReference>
<sequence>MLRHTRLLQRLILGVALLSGWQVTQAAPTHALTVYGEAPKYPAGF</sequence>
<proteinExistence type="predicted"/>
<evidence type="ECO:0000256" key="1">
    <source>
        <dbReference type="SAM" id="SignalP"/>
    </source>
</evidence>
<organism evidence="2 3">
    <name type="scientific">Pseudomonas syringae pv. actinidiae ICMP 19096</name>
    <dbReference type="NCBI Taxonomy" id="1194405"/>
    <lineage>
        <taxon>Bacteria</taxon>
        <taxon>Pseudomonadati</taxon>
        <taxon>Pseudomonadota</taxon>
        <taxon>Gammaproteobacteria</taxon>
        <taxon>Pseudomonadales</taxon>
        <taxon>Pseudomonadaceae</taxon>
        <taxon>Pseudomonas</taxon>
        <taxon>Pseudomonas syringae</taxon>
    </lineage>
</organism>
<dbReference type="EMBL" id="AOKF01003296">
    <property type="protein sequence ID" value="EPN38242.1"/>
    <property type="molecule type" value="Genomic_DNA"/>
</dbReference>
<comment type="caution">
    <text evidence="2">The sequence shown here is derived from an EMBL/GenBank/DDBJ whole genome shotgun (WGS) entry which is preliminary data.</text>
</comment>
<dbReference type="AlphaFoldDB" id="A0A656JMR6"/>
<keyword evidence="1" id="KW-0732">Signal</keyword>
<reference evidence="2 3" key="1">
    <citation type="journal article" date="2013" name="PLoS Pathog.">
        <title>Genomic analysis of the Kiwifruit pathogen Pseudomonas syringae pv. actinidiae provides insight into the origins of an emergent plant disease.</title>
        <authorList>
            <person name="McCann H.C."/>
            <person name="Rikkerink E.H."/>
            <person name="Bertels F."/>
            <person name="Fiers M."/>
            <person name="Lu A."/>
            <person name="Rees-George J."/>
            <person name="Andersen M.T."/>
            <person name="Gleave A.P."/>
            <person name="Haubold B."/>
            <person name="Wohlers M.W."/>
            <person name="Guttman D.S."/>
            <person name="Wang P.W."/>
            <person name="Straub C."/>
            <person name="Vanneste J.L."/>
            <person name="Rainey P.B."/>
            <person name="Templeton M.D."/>
        </authorList>
    </citation>
    <scope>NUCLEOTIDE SEQUENCE [LARGE SCALE GENOMIC DNA]</scope>
    <source>
        <strain evidence="2 3">ICMP 19096</strain>
    </source>
</reference>
<evidence type="ECO:0000313" key="2">
    <source>
        <dbReference type="EMBL" id="EPN38242.1"/>
    </source>
</evidence>
<evidence type="ECO:0000313" key="3">
    <source>
        <dbReference type="Proteomes" id="UP000018849"/>
    </source>
</evidence>
<protein>
    <submittedName>
        <fullName evidence="2">Family 5 extracellular solute-binding protein</fullName>
    </submittedName>
</protein>
<feature type="signal peptide" evidence="1">
    <location>
        <begin position="1"/>
        <end position="26"/>
    </location>
</feature>